<evidence type="ECO:0000313" key="1">
    <source>
        <dbReference type="EMBL" id="TCD66158.1"/>
    </source>
</evidence>
<name>A0A4R0RQR0_9APHY</name>
<dbReference type="Proteomes" id="UP000292702">
    <property type="component" value="Unassembled WGS sequence"/>
</dbReference>
<keyword evidence="2" id="KW-1185">Reference proteome</keyword>
<evidence type="ECO:0000313" key="2">
    <source>
        <dbReference type="Proteomes" id="UP000292702"/>
    </source>
</evidence>
<proteinExistence type="predicted"/>
<organism evidence="1 2">
    <name type="scientific">Steccherinum ochraceum</name>
    <dbReference type="NCBI Taxonomy" id="92696"/>
    <lineage>
        <taxon>Eukaryota</taxon>
        <taxon>Fungi</taxon>
        <taxon>Dikarya</taxon>
        <taxon>Basidiomycota</taxon>
        <taxon>Agaricomycotina</taxon>
        <taxon>Agaricomycetes</taxon>
        <taxon>Polyporales</taxon>
        <taxon>Steccherinaceae</taxon>
        <taxon>Steccherinum</taxon>
    </lineage>
</organism>
<dbReference type="EMBL" id="RWJN01000147">
    <property type="protein sequence ID" value="TCD66158.1"/>
    <property type="molecule type" value="Genomic_DNA"/>
</dbReference>
<accession>A0A4R0RQR0</accession>
<sequence>MPLSFLPAELLTHIISFACTDGGQTGCALNKTSKTFRAICLNSSLDIQYVAIYGTQRINRFLDTIQHRPPSSRRVKSLLLRVDRENGSGPDHEFSTVIFSVVDVLLRPYIRVLHLFAYTSNAGGFELPQSFTLPYLHYFGRRDPPCPHLLDLYLPSFYSLGRVTEYDFATVQSLRIQSIPTNLPHILRRVFPSLVELTIDALISGPANVNLVHYLSGYCSLEPPLSPNLRKVIVHWTQGQAAVPDSYTNGTWRDDMLRDVMWNIGDSERVHVGWDRNGEDDGGPFKIEVEGRALTVYAPLPLAEERMTMEWEANKRLWLDATGRWVL</sequence>
<reference evidence="1 2" key="1">
    <citation type="submission" date="2018-11" db="EMBL/GenBank/DDBJ databases">
        <title>Genome assembly of Steccherinum ochraceum LE-BIN_3174, the white-rot fungus of the Steccherinaceae family (The Residual Polyporoid clade, Polyporales, Basidiomycota).</title>
        <authorList>
            <person name="Fedorova T.V."/>
            <person name="Glazunova O.A."/>
            <person name="Landesman E.O."/>
            <person name="Moiseenko K.V."/>
            <person name="Psurtseva N.V."/>
            <person name="Savinova O.S."/>
            <person name="Shakhova N.V."/>
            <person name="Tyazhelova T.V."/>
            <person name="Vasina D.V."/>
        </authorList>
    </citation>
    <scope>NUCLEOTIDE SEQUENCE [LARGE SCALE GENOMIC DNA]</scope>
    <source>
        <strain evidence="1 2">LE-BIN_3174</strain>
    </source>
</reference>
<dbReference type="AlphaFoldDB" id="A0A4R0RQR0"/>
<protein>
    <recommendedName>
        <fullName evidence="3">F-box domain-containing protein</fullName>
    </recommendedName>
</protein>
<evidence type="ECO:0008006" key="3">
    <source>
        <dbReference type="Google" id="ProtNLM"/>
    </source>
</evidence>
<dbReference type="OrthoDB" id="2748701at2759"/>
<comment type="caution">
    <text evidence="1">The sequence shown here is derived from an EMBL/GenBank/DDBJ whole genome shotgun (WGS) entry which is preliminary data.</text>
</comment>
<gene>
    <name evidence="1" type="ORF">EIP91_001712</name>
</gene>